<organism evidence="2 3">
    <name type="scientific">Frondihabitans australicus</name>
    <dbReference type="NCBI Taxonomy" id="386892"/>
    <lineage>
        <taxon>Bacteria</taxon>
        <taxon>Bacillati</taxon>
        <taxon>Actinomycetota</taxon>
        <taxon>Actinomycetes</taxon>
        <taxon>Micrococcales</taxon>
        <taxon>Microbacteriaceae</taxon>
        <taxon>Frondihabitans</taxon>
    </lineage>
</organism>
<dbReference type="RefSeq" id="WP_121371343.1">
    <property type="nucleotide sequence ID" value="NZ_RBKS01000001.1"/>
</dbReference>
<dbReference type="Gene3D" id="3.50.50.60">
    <property type="entry name" value="FAD/NAD(P)-binding domain"/>
    <property type="match status" value="1"/>
</dbReference>
<feature type="domain" description="2,6-dihydroxypyridine 3-monooxygenase substrate binding" evidence="1">
    <location>
        <begin position="171"/>
        <end position="298"/>
    </location>
</feature>
<dbReference type="OrthoDB" id="9782160at2"/>
<dbReference type="NCBIfam" id="NF005566">
    <property type="entry name" value="PRK07236.1"/>
    <property type="match status" value="1"/>
</dbReference>
<sequence length="380" mass="41433">MTDRDFERLRIGIVGGSLGGLFAATLLKQDGHAVTVFERSHSGLARRGAGLVAQPDLYELLLRLQLRDAAGVGVSARERITLNRYGSVIQRDPTPQTQVSWDYLYEQLRARLTGKEYLLGQQVRYVDTVGSHALLEVEHGAAHEFDVIIGADGASSVVRRYVAPADHDNHYVGYSTWRGLIPETALEADSALVLLEKFAFFNSTRAHMLGYLVPGPDGETVVGRRRYNWVWYRPISPAHLRQIMVASGRPEASLSTAPGDLPGDLRTLLVRDANDELPAPFANAVVAEPEPFLQAITDYVAPRFARGRVVVLGDAACVVRPHTAMGASKAAGDAMALSDALRTHIPEVALSVYDVARTAEARSIAEYGRRLGASLPFSRP</sequence>
<dbReference type="Pfam" id="PF22607">
    <property type="entry name" value="FAD_binding-like"/>
    <property type="match status" value="1"/>
</dbReference>
<proteinExistence type="predicted"/>
<dbReference type="PANTHER" id="PTHR47469">
    <property type="entry name" value="MONOOXYGENASE-LIKE"/>
    <property type="match status" value="1"/>
</dbReference>
<evidence type="ECO:0000313" key="3">
    <source>
        <dbReference type="Proteomes" id="UP000280008"/>
    </source>
</evidence>
<dbReference type="EMBL" id="RBKS01000001">
    <property type="protein sequence ID" value="RKR76363.1"/>
    <property type="molecule type" value="Genomic_DNA"/>
</dbReference>
<evidence type="ECO:0000313" key="2">
    <source>
        <dbReference type="EMBL" id="RKR76363.1"/>
    </source>
</evidence>
<evidence type="ECO:0000259" key="1">
    <source>
        <dbReference type="Pfam" id="PF22607"/>
    </source>
</evidence>
<accession>A0A495IK77</accession>
<gene>
    <name evidence="2" type="ORF">C8E83_3533</name>
</gene>
<dbReference type="InterPro" id="IPR053212">
    <property type="entry name" value="DHP_3-monooxygenase"/>
</dbReference>
<dbReference type="PRINTS" id="PR00420">
    <property type="entry name" value="RNGMNOXGNASE"/>
</dbReference>
<dbReference type="AlphaFoldDB" id="A0A495IK77"/>
<dbReference type="Gene3D" id="3.30.9.30">
    <property type="match status" value="1"/>
</dbReference>
<dbReference type="SUPFAM" id="SSF51905">
    <property type="entry name" value="FAD/NAD(P)-binding domain"/>
    <property type="match status" value="1"/>
</dbReference>
<dbReference type="InterPro" id="IPR054707">
    <property type="entry name" value="DhpH_subs-bd"/>
</dbReference>
<dbReference type="Pfam" id="PF13450">
    <property type="entry name" value="NAD_binding_8"/>
    <property type="match status" value="1"/>
</dbReference>
<reference evidence="2 3" key="1">
    <citation type="submission" date="2018-10" db="EMBL/GenBank/DDBJ databases">
        <title>Sequencing the genomes of 1000 actinobacteria strains.</title>
        <authorList>
            <person name="Klenk H.-P."/>
        </authorList>
    </citation>
    <scope>NUCLEOTIDE SEQUENCE [LARGE SCALE GENOMIC DNA]</scope>
    <source>
        <strain evidence="2 3">DSM 17894</strain>
    </source>
</reference>
<dbReference type="PANTHER" id="PTHR47469:SF2">
    <property type="entry name" value="OS06G0597600 PROTEIN"/>
    <property type="match status" value="1"/>
</dbReference>
<comment type="caution">
    <text evidence="2">The sequence shown here is derived from an EMBL/GenBank/DDBJ whole genome shotgun (WGS) entry which is preliminary data.</text>
</comment>
<name>A0A495IK77_9MICO</name>
<dbReference type="Proteomes" id="UP000280008">
    <property type="component" value="Unassembled WGS sequence"/>
</dbReference>
<protein>
    <submittedName>
        <fullName evidence="2">2-polyprenyl-6-methoxyphenol hydroxylase-like FAD-dependent oxidoreductase</fullName>
    </submittedName>
</protein>
<dbReference type="InterPro" id="IPR036188">
    <property type="entry name" value="FAD/NAD-bd_sf"/>
</dbReference>
<keyword evidence="3" id="KW-1185">Reference proteome</keyword>
<dbReference type="SUPFAM" id="SSF54373">
    <property type="entry name" value="FAD-linked reductases, C-terminal domain"/>
    <property type="match status" value="1"/>
</dbReference>